<evidence type="ECO:0000313" key="3">
    <source>
        <dbReference type="Proteomes" id="UP000324222"/>
    </source>
</evidence>
<feature type="transmembrane region" description="Helical" evidence="1">
    <location>
        <begin position="81"/>
        <end position="103"/>
    </location>
</feature>
<keyword evidence="1" id="KW-0472">Membrane</keyword>
<organism evidence="2 3">
    <name type="scientific">Portunus trituberculatus</name>
    <name type="common">Swimming crab</name>
    <name type="synonym">Neptunus trituberculatus</name>
    <dbReference type="NCBI Taxonomy" id="210409"/>
    <lineage>
        <taxon>Eukaryota</taxon>
        <taxon>Metazoa</taxon>
        <taxon>Ecdysozoa</taxon>
        <taxon>Arthropoda</taxon>
        <taxon>Crustacea</taxon>
        <taxon>Multicrustacea</taxon>
        <taxon>Malacostraca</taxon>
        <taxon>Eumalacostraca</taxon>
        <taxon>Eucarida</taxon>
        <taxon>Decapoda</taxon>
        <taxon>Pleocyemata</taxon>
        <taxon>Brachyura</taxon>
        <taxon>Eubrachyura</taxon>
        <taxon>Portunoidea</taxon>
        <taxon>Portunidae</taxon>
        <taxon>Portuninae</taxon>
        <taxon>Portunus</taxon>
    </lineage>
</organism>
<dbReference type="EMBL" id="VSRR010001806">
    <property type="protein sequence ID" value="MPC27801.1"/>
    <property type="molecule type" value="Genomic_DNA"/>
</dbReference>
<dbReference type="Proteomes" id="UP000324222">
    <property type="component" value="Unassembled WGS sequence"/>
</dbReference>
<keyword evidence="1" id="KW-1133">Transmembrane helix</keyword>
<sequence length="106" mass="11427">MCARISFSIHSGAWQVKLSLAPSFASFPRRTYLVSLPSLPEEILQRGEFCGKAKSVTRTDEGGNKLQPRSGTGWRGKEPNITLTLAAATVKVVVVVVMVVVAANKI</sequence>
<accession>A0A5B7E1B3</accession>
<name>A0A5B7E1B3_PORTR</name>
<dbReference type="AlphaFoldDB" id="A0A5B7E1B3"/>
<keyword evidence="1" id="KW-0812">Transmembrane</keyword>
<gene>
    <name evidence="2" type="ORF">E2C01_020985</name>
</gene>
<keyword evidence="3" id="KW-1185">Reference proteome</keyword>
<proteinExistence type="predicted"/>
<protein>
    <submittedName>
        <fullName evidence="2">Uncharacterized protein</fullName>
    </submittedName>
</protein>
<comment type="caution">
    <text evidence="2">The sequence shown here is derived from an EMBL/GenBank/DDBJ whole genome shotgun (WGS) entry which is preliminary data.</text>
</comment>
<evidence type="ECO:0000256" key="1">
    <source>
        <dbReference type="SAM" id="Phobius"/>
    </source>
</evidence>
<reference evidence="2 3" key="1">
    <citation type="submission" date="2019-05" db="EMBL/GenBank/DDBJ databases">
        <title>Another draft genome of Portunus trituberculatus and its Hox gene families provides insights of decapod evolution.</title>
        <authorList>
            <person name="Jeong J.-H."/>
            <person name="Song I."/>
            <person name="Kim S."/>
            <person name="Choi T."/>
            <person name="Kim D."/>
            <person name="Ryu S."/>
            <person name="Kim W."/>
        </authorList>
    </citation>
    <scope>NUCLEOTIDE SEQUENCE [LARGE SCALE GENOMIC DNA]</scope>
    <source>
        <tissue evidence="2">Muscle</tissue>
    </source>
</reference>
<evidence type="ECO:0000313" key="2">
    <source>
        <dbReference type="EMBL" id="MPC27801.1"/>
    </source>
</evidence>